<organism evidence="1 2">
    <name type="scientific">Fusarium vanettenii (strain ATCC MYA-4622 / CBS 123669 / FGSC 9596 / NRRL 45880 / 77-13-4)</name>
    <name type="common">Fusarium solani subsp. pisi</name>
    <dbReference type="NCBI Taxonomy" id="660122"/>
    <lineage>
        <taxon>Eukaryota</taxon>
        <taxon>Fungi</taxon>
        <taxon>Dikarya</taxon>
        <taxon>Ascomycota</taxon>
        <taxon>Pezizomycotina</taxon>
        <taxon>Sordariomycetes</taxon>
        <taxon>Hypocreomycetidae</taxon>
        <taxon>Hypocreales</taxon>
        <taxon>Nectriaceae</taxon>
        <taxon>Fusarium</taxon>
        <taxon>Fusarium solani species complex</taxon>
        <taxon>Fusarium vanettenii</taxon>
    </lineage>
</organism>
<dbReference type="PANTHER" id="PTHR32387">
    <property type="entry name" value="WU:FJ29H11"/>
    <property type="match status" value="1"/>
</dbReference>
<sequence>MESGDTPLSESARARDFIAELSGKNGFVDKKYWDELSEAGRAKFQRAISSLQSKLEPAIKALAQSLYSSTARFVFELLQNAEDNSFVHAEGRPYVSFHLSKDRLVIECNEDGFTTANLEAICSIGKSSKLATKGYIGEKGIGFKSVFMAAWKVHIQSGPYSFYFKHLPSDSGMGMITPVWQEPTEELPRYMTRMTLDLHTEGDPQSILAQRHSIRQQLRKLNGNILLFMRKLEEIRIIIDENEAETSTVFTKSETDDSKVKILKTVTQDDGDSSESSSTLYHITKHKVYNLSKNENRTYSEEEDLLKEYSTAEVVLAFPLTPEYEPVIESQEVFAFLPVQTAGFSFLIQSDFMTNASREHIVTTAARNIGLRDGICMAFIQAALEFCNHETLQYTWMQFLPDKENKVHSDFWSALVTDIEAKVRETPLIRPDSGGPLRLITSLRNPRPLFVDKENNLLLRDLTPELSISRRYGSSSLAILENLGLVGFYRQDIIRMIDQDLQSPDSWLKSRAADAFLQSFVACFLEIAYKDTHNRAARSMIEKLPIIPLQDGRWLAVTSDEKVFFPDTAGLTVPEDLEFNLVEASAAFQSERRRLFETLGVESLSAGSVRERIFQRHKSYLKGPGKRVEFYVQQLKFLYSTHDRKTHHLDDYSNVLLIDDGIIQKTASYDVYLPDDDPLGPRELLKPIECDEKSAQRAPGLKVNFIQEMYLQGVPQPPQEDSLTWRDWLVEVIGLRRLLRLADRVSSPTDLSQACYYVAEHRPEKFFAFLLHHWPQEGGPIKASAELQQKLKKTKVLCQGGRMLELEGTYLPFPDLLAQSTRFLAGKAEFPFLQLEEPIERTDYSLNWVFLTGSLGVQSTDDLGFYLRILLAFGTVDSPTEDDCRRVLELYSVIHGNYLQTIMKEFSKQVIQSVFKANSLILVPSVDGRECTWALLADCLWKGPACLRSRHPLRARMKSFLAEFASLPNLFVDILQIPDCDYSHIMHELEYLSDDGDVELEIASGLYKQLYTMCKSLPAKVQEDIKSVFVNKSLIYAEKGGHGAWHQVSKCLWASETELSGWAILEPHYKDLYKFFVKFLGVKTLSLELVYGELDRLGSSSDTTRDQVEPNFWILNSYISEGAIPSDENMLLGRRIFPVRYPDGHVQLEKATTEFAIVDRVQLGDIFKPMAKTLDFNLDQVRKLGPTLSWLGLGARYLSEAVVEVSRVQGASKEPLSTSARSIKPRAHALYRIAYHYNSPRLNEGARALYEILKNAQVYETDGIAATLYIIQDDRERSYEKGQSDLHIEEEEGQLNIFVPRDKRNQESCYARKLPLGLFRWLITPSDGSWVALNEKGLRVTASILNSSRFVLSDILEDEGIAAGELEDDYEEDEEPEEIQNVEGAQAIEPHVAGETRVVGNVVGSSDQDPIATAPLAETEAEGTPHLETLVSSQLATPSGPEAIHGPFSIPSPESREVATGLSVSHHPARSRRFSGSDLAQEVSYTHARSDFATTGHRPTIQPILDSPALANQETARYQALLERVVTAARTTPRLPSEGTYNMTGLSHALNDLMGHNSYDGLERFARFRSSSQQERDRMIGAAGELYVFELLKNLSPRLPGFSLANWRSTIRSYVSVHPDYANIQPWNHKETSDIEYSDSEGILTELLIDNGYLERDIWEHKRSKYYLEVKTTTGPCEAPFYMSKSQYRLIHECQDSMDKIYVVFRVYEVEKAAAQLRVYVNPARLEDTGRLIYTAETWSVRPGAGA</sequence>
<protein>
    <recommendedName>
        <fullName evidence="3">Protein NO VEIN C-terminal domain-containing protein</fullName>
    </recommendedName>
</protein>
<dbReference type="InterPro" id="IPR036890">
    <property type="entry name" value="HATPase_C_sf"/>
</dbReference>
<gene>
    <name evidence="1" type="ORF">NECHADRAFT_77414</name>
</gene>
<name>C7YL59_FUSV7</name>
<dbReference type="InParanoid" id="C7YL59"/>
<proteinExistence type="predicted"/>
<evidence type="ECO:0000313" key="1">
    <source>
        <dbReference type="EMBL" id="EEU46732.1"/>
    </source>
</evidence>
<evidence type="ECO:0008006" key="3">
    <source>
        <dbReference type="Google" id="ProtNLM"/>
    </source>
</evidence>
<dbReference type="EMBL" id="GG698897">
    <property type="protein sequence ID" value="EEU46732.1"/>
    <property type="molecule type" value="Genomic_DNA"/>
</dbReference>
<dbReference type="GeneID" id="9663605"/>
<dbReference type="NCBIfam" id="NF047352">
    <property type="entry name" value="P_loop_sacsin"/>
    <property type="match status" value="1"/>
</dbReference>
<reference evidence="1 2" key="1">
    <citation type="journal article" date="2009" name="PLoS Genet.">
        <title>The genome of Nectria haematococca: contribution of supernumerary chromosomes to gene expansion.</title>
        <authorList>
            <person name="Coleman J.J."/>
            <person name="Rounsley S.D."/>
            <person name="Rodriguez-Carres M."/>
            <person name="Kuo A."/>
            <person name="Wasmann C.C."/>
            <person name="Grimwood J."/>
            <person name="Schmutz J."/>
            <person name="Taga M."/>
            <person name="White G.J."/>
            <person name="Zhou S."/>
            <person name="Schwartz D.C."/>
            <person name="Freitag M."/>
            <person name="Ma L.J."/>
            <person name="Danchin E.G."/>
            <person name="Henrissat B."/>
            <person name="Coutinho P.M."/>
            <person name="Nelson D.R."/>
            <person name="Straney D."/>
            <person name="Napoli C.A."/>
            <person name="Barker B.M."/>
            <person name="Gribskov M."/>
            <person name="Rep M."/>
            <person name="Kroken S."/>
            <person name="Molnar I."/>
            <person name="Rensing C."/>
            <person name="Kennell J.C."/>
            <person name="Zamora J."/>
            <person name="Farman M.L."/>
            <person name="Selker E.U."/>
            <person name="Salamov A."/>
            <person name="Shapiro H."/>
            <person name="Pangilinan J."/>
            <person name="Lindquist E."/>
            <person name="Lamers C."/>
            <person name="Grigoriev I.V."/>
            <person name="Geiser D.M."/>
            <person name="Covert S.F."/>
            <person name="Temporini E."/>
            <person name="Vanetten H.D."/>
        </authorList>
    </citation>
    <scope>NUCLEOTIDE SEQUENCE [LARGE SCALE GENOMIC DNA]</scope>
    <source>
        <strain evidence="2">ATCC MYA-4622 / CBS 123669 / FGSC 9596 / NRRL 45880 / 77-13-4</strain>
    </source>
</reference>
<dbReference type="eggNOG" id="ENOG502QQIR">
    <property type="taxonomic scope" value="Eukaryota"/>
</dbReference>
<dbReference type="InterPro" id="IPR052957">
    <property type="entry name" value="Auxin_embryo_med"/>
</dbReference>
<dbReference type="OMA" id="YGYIGAK"/>
<dbReference type="KEGG" id="nhe:NECHADRAFT_77414"/>
<dbReference type="Proteomes" id="UP000005206">
    <property type="component" value="Chromosome 3"/>
</dbReference>
<dbReference type="OrthoDB" id="1262810at2759"/>
<dbReference type="VEuPathDB" id="FungiDB:NECHADRAFT_77414"/>
<dbReference type="HOGENOM" id="CLU_000570_3_0_1"/>
<evidence type="ECO:0000313" key="2">
    <source>
        <dbReference type="Proteomes" id="UP000005206"/>
    </source>
</evidence>
<dbReference type="SUPFAM" id="SSF55874">
    <property type="entry name" value="ATPase domain of HSP90 chaperone/DNA topoisomerase II/histidine kinase"/>
    <property type="match status" value="1"/>
</dbReference>
<dbReference type="RefSeq" id="XP_003052445.1">
    <property type="nucleotide sequence ID" value="XM_003052399.1"/>
</dbReference>
<dbReference type="Gene3D" id="3.30.565.10">
    <property type="entry name" value="Histidine kinase-like ATPase, C-terminal domain"/>
    <property type="match status" value="1"/>
</dbReference>
<dbReference type="PANTHER" id="PTHR32387:SF0">
    <property type="entry name" value="PROTEIN NO VEIN"/>
    <property type="match status" value="1"/>
</dbReference>
<keyword evidence="2" id="KW-1185">Reference proteome</keyword>
<accession>C7YL59</accession>